<evidence type="ECO:0000313" key="1">
    <source>
        <dbReference type="EMBL" id="QFY42240.1"/>
    </source>
</evidence>
<dbReference type="EMBL" id="CP044205">
    <property type="protein sequence ID" value="QFY42240.1"/>
    <property type="molecule type" value="Genomic_DNA"/>
</dbReference>
<evidence type="ECO:0000313" key="2">
    <source>
        <dbReference type="Proteomes" id="UP000325755"/>
    </source>
</evidence>
<protein>
    <submittedName>
        <fullName evidence="1">Uncharacterized protein</fullName>
    </submittedName>
</protein>
<proteinExistence type="predicted"/>
<dbReference type="AlphaFoldDB" id="A0A5Q0BEJ3"/>
<name>A0A5Q0BEJ3_9GAMM</name>
<dbReference type="InParanoid" id="A0A5Q0BEJ3"/>
<accession>A0A5Q0BEJ3</accession>
<sequence>MSGSLGKEKRVFYIKKNNINDFRLEFAGKNDQTNASQALVRQDCGKTTKSDSPMSVFVQFLRRRMVLLQRNASDRNRRPPPIEST</sequence>
<dbReference type="KEGG" id="mmob:F6R98_06045"/>
<reference evidence="1 2" key="1">
    <citation type="submission" date="2019-09" db="EMBL/GenBank/DDBJ databases">
        <title>Ecophysiology of the spiral-shaped methanotroph Methylospira mobilis as revealed by the complete genome sequence.</title>
        <authorList>
            <person name="Oshkin I.Y."/>
            <person name="Dedysh S.N."/>
            <person name="Miroshnikov K."/>
            <person name="Danilova O.V."/>
            <person name="Hakobyan A."/>
            <person name="Liesack W."/>
        </authorList>
    </citation>
    <scope>NUCLEOTIDE SEQUENCE [LARGE SCALE GENOMIC DNA]</scope>
    <source>
        <strain evidence="1 2">Shm1</strain>
    </source>
</reference>
<keyword evidence="2" id="KW-1185">Reference proteome</keyword>
<gene>
    <name evidence="1" type="ORF">F6R98_06045</name>
</gene>
<dbReference type="Proteomes" id="UP000325755">
    <property type="component" value="Chromosome"/>
</dbReference>
<dbReference type="RefSeq" id="WP_153248221.1">
    <property type="nucleotide sequence ID" value="NZ_CP044205.1"/>
</dbReference>
<organism evidence="1 2">
    <name type="scientific">Candidatus Methylospira mobilis</name>
    <dbReference type="NCBI Taxonomy" id="1808979"/>
    <lineage>
        <taxon>Bacteria</taxon>
        <taxon>Pseudomonadati</taxon>
        <taxon>Pseudomonadota</taxon>
        <taxon>Gammaproteobacteria</taxon>
        <taxon>Methylococcales</taxon>
        <taxon>Methylococcaceae</taxon>
        <taxon>Candidatus Methylospira</taxon>
    </lineage>
</organism>